<sequence>MKIETITLEVLADQREELRSESDEETQRQAAIASLAHLDPEAVFDHLQSLDNRMRRSPRQQTTLQC</sequence>
<evidence type="ECO:0000313" key="1">
    <source>
        <dbReference type="EMBL" id="GEM46615.1"/>
    </source>
</evidence>
<evidence type="ECO:0000313" key="2">
    <source>
        <dbReference type="Proteomes" id="UP000321306"/>
    </source>
</evidence>
<name>A0A511N162_DEIC1</name>
<proteinExistence type="predicted"/>
<dbReference type="RefSeq" id="WP_146884419.1">
    <property type="nucleotide sequence ID" value="NZ_BJXB01000008.1"/>
</dbReference>
<organism evidence="1 2">
    <name type="scientific">Deinococcus cellulosilyticus (strain DSM 18568 / NBRC 106333 / KACC 11606 / 5516J-15)</name>
    <dbReference type="NCBI Taxonomy" id="1223518"/>
    <lineage>
        <taxon>Bacteria</taxon>
        <taxon>Thermotogati</taxon>
        <taxon>Deinococcota</taxon>
        <taxon>Deinococci</taxon>
        <taxon>Deinococcales</taxon>
        <taxon>Deinococcaceae</taxon>
        <taxon>Deinococcus</taxon>
    </lineage>
</organism>
<protein>
    <submittedName>
        <fullName evidence="1">Uncharacterized protein</fullName>
    </submittedName>
</protein>
<dbReference type="Proteomes" id="UP000321306">
    <property type="component" value="Unassembled WGS sequence"/>
</dbReference>
<keyword evidence="2" id="KW-1185">Reference proteome</keyword>
<accession>A0A511N162</accession>
<gene>
    <name evidence="1" type="ORF">DC3_22500</name>
</gene>
<dbReference type="AlphaFoldDB" id="A0A511N162"/>
<comment type="caution">
    <text evidence="1">The sequence shown here is derived from an EMBL/GenBank/DDBJ whole genome shotgun (WGS) entry which is preliminary data.</text>
</comment>
<dbReference type="EMBL" id="BJXB01000008">
    <property type="protein sequence ID" value="GEM46615.1"/>
    <property type="molecule type" value="Genomic_DNA"/>
</dbReference>
<dbReference type="OrthoDB" id="9874386at2"/>
<reference evidence="1 2" key="1">
    <citation type="submission" date="2019-07" db="EMBL/GenBank/DDBJ databases">
        <title>Whole genome shotgun sequence of Deinococcus cellulosilyticus NBRC 106333.</title>
        <authorList>
            <person name="Hosoyama A."/>
            <person name="Uohara A."/>
            <person name="Ohji S."/>
            <person name="Ichikawa N."/>
        </authorList>
    </citation>
    <scope>NUCLEOTIDE SEQUENCE [LARGE SCALE GENOMIC DNA]</scope>
    <source>
        <strain evidence="1 2">NBRC 106333</strain>
    </source>
</reference>